<sequence>MFNAKLEDGTVISMADRWHIHELKELRDKRTFYCPACKSEVQLKLGESRLWHFAHQANAACDKLLENETLYHLLGKKQLYEWLKSMKIEVAMEMYLPIIRQRPDILFRYNQSIYALEFQCSPISTALIEERSKGYLQLGMVPIWILGGNRLKRKGPHFFQIAAFEWFATRMTDQQQHLLTYYCPEQSRFGILQQITPSSPTKILASYKEKPIKTTSLQTILTPTNEVNSTIFHKWLIIKKHWRYYHPTPYPSRTEKVIQRILYKHRIPPSLFPIEAGWPSKYYYLIATSPCYWQTFLLLECLSHQPLNQPFSLRIVTQCLQQSIEKGLFLPRHVAGNENWTYSVKGYLEMLVKTGYLEKVQAKHELFRRIRERVSPTTVEEAVSLDQSLFKRLTGDFMNETNLGQNKGISIERTNI</sequence>
<reference evidence="4 5" key="1">
    <citation type="submission" date="2024-09" db="EMBL/GenBank/DDBJ databases">
        <authorList>
            <person name="Sun Q."/>
            <person name="Mori K."/>
        </authorList>
    </citation>
    <scope>NUCLEOTIDE SEQUENCE [LARGE SCALE GENOMIC DNA]</scope>
    <source>
        <strain evidence="4 5">NCAIM B.02610</strain>
    </source>
</reference>
<evidence type="ECO:0000259" key="1">
    <source>
        <dbReference type="Pfam" id="PF06054"/>
    </source>
</evidence>
<evidence type="ECO:0000259" key="3">
    <source>
        <dbReference type="Pfam" id="PF25166"/>
    </source>
</evidence>
<feature type="domain" description="Competence protein CoiA nuclease-like" evidence="1">
    <location>
        <begin position="68"/>
        <end position="224"/>
    </location>
</feature>
<gene>
    <name evidence="4" type="ORF">ACFFHM_03030</name>
</gene>
<feature type="domain" description="Competence protein CoiA-like N-terminal" evidence="2">
    <location>
        <begin position="16"/>
        <end position="62"/>
    </location>
</feature>
<proteinExistence type="predicted"/>
<evidence type="ECO:0000259" key="2">
    <source>
        <dbReference type="Pfam" id="PF25164"/>
    </source>
</evidence>
<accession>A0ABV6K8B4</accession>
<dbReference type="InterPro" id="IPR010330">
    <property type="entry name" value="CoiA_nuc"/>
</dbReference>
<dbReference type="InterPro" id="IPR057253">
    <property type="entry name" value="CoiA-like_N"/>
</dbReference>
<dbReference type="Pfam" id="PF06054">
    <property type="entry name" value="CoiA_nuc"/>
    <property type="match status" value="1"/>
</dbReference>
<dbReference type="Pfam" id="PF25166">
    <property type="entry name" value="CoiA_C"/>
    <property type="match status" value="1"/>
</dbReference>
<evidence type="ECO:0000313" key="5">
    <source>
        <dbReference type="Proteomes" id="UP001589838"/>
    </source>
</evidence>
<feature type="domain" description="Competence protein CoiA C-terminal" evidence="3">
    <location>
        <begin position="233"/>
        <end position="382"/>
    </location>
</feature>
<dbReference type="Pfam" id="PF25164">
    <property type="entry name" value="CoiA_N"/>
    <property type="match status" value="1"/>
</dbReference>
<protein>
    <submittedName>
        <fullName evidence="4">Competence protein CoiA</fullName>
    </submittedName>
</protein>
<dbReference type="InterPro" id="IPR021176">
    <property type="entry name" value="Competence-induced_CoiA"/>
</dbReference>
<dbReference type="PIRSF" id="PIRSF007487">
    <property type="entry name" value="Competence-induced_CoiA_bac"/>
    <property type="match status" value="1"/>
</dbReference>
<dbReference type="EMBL" id="JBHLUX010000006">
    <property type="protein sequence ID" value="MFC0469539.1"/>
    <property type="molecule type" value="Genomic_DNA"/>
</dbReference>
<organism evidence="4 5">
    <name type="scientific">Halalkalibacter kiskunsagensis</name>
    <dbReference type="NCBI Taxonomy" id="1548599"/>
    <lineage>
        <taxon>Bacteria</taxon>
        <taxon>Bacillati</taxon>
        <taxon>Bacillota</taxon>
        <taxon>Bacilli</taxon>
        <taxon>Bacillales</taxon>
        <taxon>Bacillaceae</taxon>
        <taxon>Halalkalibacter</taxon>
    </lineage>
</organism>
<dbReference type="RefSeq" id="WP_335963448.1">
    <property type="nucleotide sequence ID" value="NZ_JAXBLX010000051.1"/>
</dbReference>
<dbReference type="Proteomes" id="UP001589838">
    <property type="component" value="Unassembled WGS sequence"/>
</dbReference>
<dbReference type="InterPro" id="IPR057252">
    <property type="entry name" value="CoiA_C"/>
</dbReference>
<evidence type="ECO:0000313" key="4">
    <source>
        <dbReference type="EMBL" id="MFC0469539.1"/>
    </source>
</evidence>
<name>A0ABV6K8B4_9BACI</name>
<comment type="caution">
    <text evidence="4">The sequence shown here is derived from an EMBL/GenBank/DDBJ whole genome shotgun (WGS) entry which is preliminary data.</text>
</comment>
<keyword evidence="5" id="KW-1185">Reference proteome</keyword>